<feature type="compositionally biased region" description="Basic and acidic residues" evidence="3">
    <location>
        <begin position="461"/>
        <end position="471"/>
    </location>
</feature>
<feature type="compositionally biased region" description="Basic and acidic residues" evidence="3">
    <location>
        <begin position="284"/>
        <end position="320"/>
    </location>
</feature>
<dbReference type="InterPro" id="IPR053039">
    <property type="entry name" value="Polarity_Bud-Selection_Reg"/>
</dbReference>
<feature type="compositionally biased region" description="Basic and acidic residues" evidence="3">
    <location>
        <begin position="10"/>
        <end position="30"/>
    </location>
</feature>
<proteinExistence type="predicted"/>
<organism evidence="5 6">
    <name type="scientific">Penicillium capsulatum</name>
    <dbReference type="NCBI Taxonomy" id="69766"/>
    <lineage>
        <taxon>Eukaryota</taxon>
        <taxon>Fungi</taxon>
        <taxon>Dikarya</taxon>
        <taxon>Ascomycota</taxon>
        <taxon>Pezizomycotina</taxon>
        <taxon>Eurotiomycetes</taxon>
        <taxon>Eurotiomycetidae</taxon>
        <taxon>Eurotiales</taxon>
        <taxon>Aspergillaceae</taxon>
        <taxon>Penicillium</taxon>
    </lineage>
</organism>
<sequence length="730" mass="80695">MTRPQIVRADTLDLQDHDTPSAKDHTKQPEKPAPLGSGRPAPHQELSIRNAEDDSKSEIMGGSGSDNSQYRDDRGAYGGTGDVEGNLAQNGQYEQEDSDLADGESDDLLDDDLMDKISSSPSIDDEDIDFEFVYALHNFVATVDGQANAAKGDTMVLLDDSNSYWWLVRVVKDGSIGYLPAEHIETPTERLARLNKHRNVDLSATMLGDNSEKSKNPLKKAMRRRNAKTVNFTAPTYIEASDVEYSSDDDSEHGDFFNDDETETVESEEGDGQEQSEDIVVEPLRPKGQKEKPAESSDGPQMHEKSEPERLSSEPRRSSDEFYDPEEPTVSRSRNGTVRNTDSFFKDDTAEPKKISLTPNLLRDESGNSIATTLTSDWKDGQGRGSFETIDKAATSQDKAKDDKKRKDKKPGMLSGLFKRKDKKNKTADDDLEEITSPTESSFRASPQPKTSSESLTQESRPAKPQRETSKKLQKQPPAPMSPVSSESPKESETSQSIRKVPSQEANSFEERRGSVTSPISQPSPSKESYATPLESRDPFASPVHRSSSEAQWRGQQESSDRAATERTSATSPPQKFVPRLVTGRDQGAESPVDVSPVEGLGVNHVQQRVRSVSPLSPPSSPEGDMNDLKGSQATHGSLDTLSVDTPTWSDASLRTYLDDENDIRDLFIIVHDKSNIPPAGPDHPVTGRLFKEESKRLKEMNNQLDEMLVAWMSQRTRHNSMRAVRSPAA</sequence>
<dbReference type="PANTHER" id="PTHR47775:SF1">
    <property type="entry name" value="BUD SITE SELECTION PROTEIN 14"/>
    <property type="match status" value="1"/>
</dbReference>
<feature type="region of interest" description="Disordered" evidence="3">
    <location>
        <begin position="205"/>
        <end position="226"/>
    </location>
</feature>
<reference evidence="5" key="1">
    <citation type="submission" date="2022-11" db="EMBL/GenBank/DDBJ databases">
        <authorList>
            <person name="Petersen C."/>
        </authorList>
    </citation>
    <scope>NUCLEOTIDE SEQUENCE</scope>
    <source>
        <strain evidence="5">IBT 21917</strain>
    </source>
</reference>
<feature type="compositionally biased region" description="Basic and acidic residues" evidence="3">
    <location>
        <begin position="344"/>
        <end position="354"/>
    </location>
</feature>
<dbReference type="GO" id="GO:0030950">
    <property type="term" value="P:establishment or maintenance of actin cytoskeleton polarity"/>
    <property type="evidence" value="ECO:0007669"/>
    <property type="project" value="TreeGrafter"/>
</dbReference>
<protein>
    <recommendedName>
        <fullName evidence="4">SH3 domain-containing protein</fullName>
    </recommendedName>
</protein>
<dbReference type="PROSITE" id="PS50002">
    <property type="entry name" value="SH3"/>
    <property type="match status" value="1"/>
</dbReference>
<dbReference type="InterPro" id="IPR036028">
    <property type="entry name" value="SH3-like_dom_sf"/>
</dbReference>
<feature type="compositionally biased region" description="Polar residues" evidence="3">
    <location>
        <begin position="545"/>
        <end position="558"/>
    </location>
</feature>
<comment type="caution">
    <text evidence="5">The sequence shown here is derived from an EMBL/GenBank/DDBJ whole genome shotgun (WGS) entry which is preliminary data.</text>
</comment>
<name>A0A9W9LK92_9EURO</name>
<dbReference type="AlphaFoldDB" id="A0A9W9LK92"/>
<dbReference type="GO" id="GO:0051286">
    <property type="term" value="C:cell tip"/>
    <property type="evidence" value="ECO:0007669"/>
    <property type="project" value="TreeGrafter"/>
</dbReference>
<dbReference type="Proteomes" id="UP001146351">
    <property type="component" value="Unassembled WGS sequence"/>
</dbReference>
<feature type="region of interest" description="Disordered" evidence="3">
    <location>
        <begin position="1"/>
        <end position="121"/>
    </location>
</feature>
<feature type="compositionally biased region" description="Basic residues" evidence="3">
    <location>
        <begin position="216"/>
        <end position="226"/>
    </location>
</feature>
<feature type="compositionally biased region" description="Polar residues" evidence="3">
    <location>
        <begin position="367"/>
        <end position="376"/>
    </location>
</feature>
<evidence type="ECO:0000256" key="1">
    <source>
        <dbReference type="ARBA" id="ARBA00022443"/>
    </source>
</evidence>
<dbReference type="Gene3D" id="2.30.30.40">
    <property type="entry name" value="SH3 Domains"/>
    <property type="match status" value="1"/>
</dbReference>
<feature type="region of interest" description="Disordered" evidence="3">
    <location>
        <begin position="241"/>
        <end position="643"/>
    </location>
</feature>
<feature type="compositionally biased region" description="Polar residues" evidence="3">
    <location>
        <begin position="630"/>
        <end position="643"/>
    </location>
</feature>
<dbReference type="GO" id="GO:0015630">
    <property type="term" value="C:microtubule cytoskeleton"/>
    <property type="evidence" value="ECO:0007669"/>
    <property type="project" value="TreeGrafter"/>
</dbReference>
<feature type="compositionally biased region" description="Polar residues" evidence="3">
    <location>
        <begin position="436"/>
        <end position="460"/>
    </location>
</feature>
<dbReference type="OrthoDB" id="196165at2759"/>
<feature type="compositionally biased region" description="Acidic residues" evidence="3">
    <location>
        <begin position="94"/>
        <end position="113"/>
    </location>
</feature>
<evidence type="ECO:0000313" key="5">
    <source>
        <dbReference type="EMBL" id="KAJ5161507.1"/>
    </source>
</evidence>
<dbReference type="FunFam" id="2.30.30.40:FF:000035">
    <property type="entry name" value="SH3 domain containing protein"/>
    <property type="match status" value="1"/>
</dbReference>
<keyword evidence="6" id="KW-1185">Reference proteome</keyword>
<accession>A0A9W9LK92</accession>
<dbReference type="SUPFAM" id="SSF50044">
    <property type="entry name" value="SH3-domain"/>
    <property type="match status" value="1"/>
</dbReference>
<dbReference type="SMART" id="SM00326">
    <property type="entry name" value="SH3"/>
    <property type="match status" value="1"/>
</dbReference>
<feature type="domain" description="SH3" evidence="4">
    <location>
        <begin position="128"/>
        <end position="189"/>
    </location>
</feature>
<dbReference type="PANTHER" id="PTHR47775">
    <property type="entry name" value="BUD SITE SELECTION PROTEIN 14"/>
    <property type="match status" value="1"/>
</dbReference>
<feature type="compositionally biased region" description="Polar residues" evidence="3">
    <location>
        <begin position="515"/>
        <end position="529"/>
    </location>
</feature>
<evidence type="ECO:0000256" key="3">
    <source>
        <dbReference type="SAM" id="MobiDB-lite"/>
    </source>
</evidence>
<dbReference type="GO" id="GO:0008104">
    <property type="term" value="P:intracellular protein localization"/>
    <property type="evidence" value="ECO:0007669"/>
    <property type="project" value="TreeGrafter"/>
</dbReference>
<keyword evidence="1 2" id="KW-0728">SH3 domain</keyword>
<dbReference type="Pfam" id="PF00018">
    <property type="entry name" value="SH3_1"/>
    <property type="match status" value="1"/>
</dbReference>
<reference evidence="5" key="2">
    <citation type="journal article" date="2023" name="IMA Fungus">
        <title>Comparative genomic study of the Penicillium genus elucidates a diverse pangenome and 15 lateral gene transfer events.</title>
        <authorList>
            <person name="Petersen C."/>
            <person name="Sorensen T."/>
            <person name="Nielsen M.R."/>
            <person name="Sondergaard T.E."/>
            <person name="Sorensen J.L."/>
            <person name="Fitzpatrick D.A."/>
            <person name="Frisvad J.C."/>
            <person name="Nielsen K.L."/>
        </authorList>
    </citation>
    <scope>NUCLEOTIDE SEQUENCE</scope>
    <source>
        <strain evidence="5">IBT 21917</strain>
    </source>
</reference>
<evidence type="ECO:0000256" key="2">
    <source>
        <dbReference type="PROSITE-ProRule" id="PRU00192"/>
    </source>
</evidence>
<evidence type="ECO:0000259" key="4">
    <source>
        <dbReference type="PROSITE" id="PS50002"/>
    </source>
</evidence>
<dbReference type="EMBL" id="JAPQKO010000005">
    <property type="protein sequence ID" value="KAJ5161507.1"/>
    <property type="molecule type" value="Genomic_DNA"/>
</dbReference>
<feature type="compositionally biased region" description="Acidic residues" evidence="3">
    <location>
        <begin position="241"/>
        <end position="280"/>
    </location>
</feature>
<evidence type="ECO:0000313" key="6">
    <source>
        <dbReference type="Proteomes" id="UP001146351"/>
    </source>
</evidence>
<dbReference type="InterPro" id="IPR001452">
    <property type="entry name" value="SH3_domain"/>
</dbReference>
<gene>
    <name evidence="5" type="ORF">N7492_006899</name>
</gene>
<feature type="compositionally biased region" description="Polar residues" evidence="3">
    <location>
        <begin position="330"/>
        <end position="343"/>
    </location>
</feature>